<evidence type="ECO:0000313" key="2">
    <source>
        <dbReference type="EMBL" id="CAK7216424.1"/>
    </source>
</evidence>
<sequence length="329" mass="37039">MGDLPSSNPADIHPHTLHARHRPYGDPCDMELYLSFLEPHRIRYVTNDNTIMHDDHVEARYEFTTTEGSHRLQGDLRGQDLVDHFDFDVIWSDKDSRTDSFGSVRGIGAIQRMKMWRDRYTTYHYLTFYANRTDRRYREYLVYSFDSEIKNRDDSHRRLRLTVRGRRGSAPDSGSHGGSSSGGGGSSSGRRFSMTSLRQRPRTSSNHHHSSHHGSSSHTSSHASSSRSSHINSEQASTVSPLSSATSFAPGPGLDIRYLGIQFSRADEQWRIAQAADSEFRGVPFPSDRFELPSPEIFPGDHNNMASSSLLGLPIVEEPPEGFDPRSSA</sequence>
<feature type="compositionally biased region" description="Basic residues" evidence="1">
    <location>
        <begin position="199"/>
        <end position="212"/>
    </location>
</feature>
<proteinExistence type="predicted"/>
<protein>
    <recommendedName>
        <fullName evidence="4">Acetate kinase</fullName>
    </recommendedName>
</protein>
<dbReference type="EMBL" id="CAWUHD010000020">
    <property type="protein sequence ID" value="CAK7216424.1"/>
    <property type="molecule type" value="Genomic_DNA"/>
</dbReference>
<feature type="compositionally biased region" description="Low complexity" evidence="1">
    <location>
        <begin position="213"/>
        <end position="230"/>
    </location>
</feature>
<evidence type="ECO:0000256" key="1">
    <source>
        <dbReference type="SAM" id="MobiDB-lite"/>
    </source>
</evidence>
<dbReference type="Proteomes" id="UP001642482">
    <property type="component" value="Unassembled WGS sequence"/>
</dbReference>
<comment type="caution">
    <text evidence="2">The sequence shown here is derived from an EMBL/GenBank/DDBJ whole genome shotgun (WGS) entry which is preliminary data.</text>
</comment>
<name>A0ABP0BA25_9PEZI</name>
<organism evidence="2 3">
    <name type="scientific">Sporothrix eucalyptigena</name>
    <dbReference type="NCBI Taxonomy" id="1812306"/>
    <lineage>
        <taxon>Eukaryota</taxon>
        <taxon>Fungi</taxon>
        <taxon>Dikarya</taxon>
        <taxon>Ascomycota</taxon>
        <taxon>Pezizomycotina</taxon>
        <taxon>Sordariomycetes</taxon>
        <taxon>Sordariomycetidae</taxon>
        <taxon>Ophiostomatales</taxon>
        <taxon>Ophiostomataceae</taxon>
        <taxon>Sporothrix</taxon>
    </lineage>
</organism>
<keyword evidence="3" id="KW-1185">Reference proteome</keyword>
<accession>A0ABP0BA25</accession>
<evidence type="ECO:0008006" key="4">
    <source>
        <dbReference type="Google" id="ProtNLM"/>
    </source>
</evidence>
<reference evidence="2 3" key="1">
    <citation type="submission" date="2024-01" db="EMBL/GenBank/DDBJ databases">
        <authorList>
            <person name="Allen C."/>
            <person name="Tagirdzhanova G."/>
        </authorList>
    </citation>
    <scope>NUCLEOTIDE SEQUENCE [LARGE SCALE GENOMIC DNA]</scope>
</reference>
<evidence type="ECO:0000313" key="3">
    <source>
        <dbReference type="Proteomes" id="UP001642482"/>
    </source>
</evidence>
<gene>
    <name evidence="2" type="ORF">SEUCBS140593_002864</name>
</gene>
<feature type="compositionally biased region" description="Polar residues" evidence="1">
    <location>
        <begin position="231"/>
        <end position="246"/>
    </location>
</feature>
<feature type="compositionally biased region" description="Gly residues" evidence="1">
    <location>
        <begin position="175"/>
        <end position="187"/>
    </location>
</feature>
<feature type="region of interest" description="Disordered" evidence="1">
    <location>
        <begin position="162"/>
        <end position="246"/>
    </location>
</feature>